<gene>
    <name evidence="4" type="ORF">GCM10009675_01910</name>
</gene>
<dbReference type="EMBL" id="BAAALM010000002">
    <property type="protein sequence ID" value="GAA1191197.1"/>
    <property type="molecule type" value="Genomic_DNA"/>
</dbReference>
<sequence>MIIDLPSTTTSQLNKKMVELRERGGAVALGRVLTLVIVAEDDEQLEDAIDAANEASREHPSRVIVVAKGVRTAAPRIDGQIRVGGDAGASEVVVLRLYGPLASQGQSAVVPLLLPDAPIVTWWPSNGPKSPMKDPLGKLAQRRITDSAADKNPIRSLLARSKAYTDGDTDLAWTRLTHWRAQLAGALDLPPYEQVTGATVTGEADSPSTELLAGWLAEYLDVPVKRNKTSSAQGIVSVTLDRPSGPVSIERPDGRTGTLTQPGQPMRKVALHRRDNRDCLIEELRRLDSDAVYEASLRGLAKLSGARSRSSASGSTAAKQGTGTASSTKSSAKSSAKSTSAKSTSASKSTASKATGSKTASKSRASSKTGGSSARGTSSTRSRTSTGSTSPKTSTTPKTSKTSQASATDTGKDRA</sequence>
<dbReference type="Pfam" id="PF10128">
    <property type="entry name" value="OpcA_G6PD_assem"/>
    <property type="match status" value="1"/>
</dbReference>
<feature type="domain" description="Glucose-6-phosphate dehydrogenase assembly protein OpcA N-terminal" evidence="2">
    <location>
        <begin position="52"/>
        <end position="161"/>
    </location>
</feature>
<name>A0ABN1V2T5_9PSEU</name>
<keyword evidence="5" id="KW-1185">Reference proteome</keyword>
<feature type="domain" description="Glucose-6-phosphate dehydrogenase assembly protein OpcA C-terminal" evidence="3">
    <location>
        <begin position="167"/>
        <end position="297"/>
    </location>
</feature>
<comment type="caution">
    <text evidence="4">The sequence shown here is derived from an EMBL/GenBank/DDBJ whole genome shotgun (WGS) entry which is preliminary data.</text>
</comment>
<evidence type="ECO:0000313" key="4">
    <source>
        <dbReference type="EMBL" id="GAA1191197.1"/>
    </source>
</evidence>
<evidence type="ECO:0000259" key="2">
    <source>
        <dbReference type="Pfam" id="PF10128"/>
    </source>
</evidence>
<dbReference type="InterPro" id="IPR046801">
    <property type="entry name" value="OpcA_G6PD_N"/>
</dbReference>
<evidence type="ECO:0008006" key="6">
    <source>
        <dbReference type="Google" id="ProtNLM"/>
    </source>
</evidence>
<dbReference type="NCBIfam" id="TIGR00534">
    <property type="entry name" value="OpcA"/>
    <property type="match status" value="1"/>
</dbReference>
<evidence type="ECO:0000313" key="5">
    <source>
        <dbReference type="Proteomes" id="UP001500467"/>
    </source>
</evidence>
<feature type="region of interest" description="Disordered" evidence="1">
    <location>
        <begin position="243"/>
        <end position="265"/>
    </location>
</feature>
<dbReference type="RefSeq" id="WP_253854711.1">
    <property type="nucleotide sequence ID" value="NZ_BAAALM010000002.1"/>
</dbReference>
<dbReference type="PANTHER" id="PTHR38658:SF1">
    <property type="entry name" value="OXPP CYCLE PROTEIN OPCA-RELATED"/>
    <property type="match status" value="1"/>
</dbReference>
<dbReference type="InterPro" id="IPR004555">
    <property type="entry name" value="G6PDH_assembly_OpcA"/>
</dbReference>
<feature type="region of interest" description="Disordered" evidence="1">
    <location>
        <begin position="302"/>
        <end position="415"/>
    </location>
</feature>
<dbReference type="Proteomes" id="UP001500467">
    <property type="component" value="Unassembled WGS sequence"/>
</dbReference>
<protein>
    <recommendedName>
        <fullName evidence="6">Glucose-6-phosphate dehydrogenase assembly protein OpcA</fullName>
    </recommendedName>
</protein>
<reference evidence="4 5" key="1">
    <citation type="journal article" date="2019" name="Int. J. Syst. Evol. Microbiol.">
        <title>The Global Catalogue of Microorganisms (GCM) 10K type strain sequencing project: providing services to taxonomists for standard genome sequencing and annotation.</title>
        <authorList>
            <consortium name="The Broad Institute Genomics Platform"/>
            <consortium name="The Broad Institute Genome Sequencing Center for Infectious Disease"/>
            <person name="Wu L."/>
            <person name="Ma J."/>
        </authorList>
    </citation>
    <scope>NUCLEOTIDE SEQUENCE [LARGE SCALE GENOMIC DNA]</scope>
    <source>
        <strain evidence="4 5">JCM 13022</strain>
    </source>
</reference>
<proteinExistence type="predicted"/>
<evidence type="ECO:0000259" key="3">
    <source>
        <dbReference type="Pfam" id="PF20171"/>
    </source>
</evidence>
<dbReference type="InterPro" id="IPR046802">
    <property type="entry name" value="OpcA_G6PD_C"/>
</dbReference>
<evidence type="ECO:0000256" key="1">
    <source>
        <dbReference type="SAM" id="MobiDB-lite"/>
    </source>
</evidence>
<feature type="compositionally biased region" description="Low complexity" evidence="1">
    <location>
        <begin position="302"/>
        <end position="408"/>
    </location>
</feature>
<dbReference type="Pfam" id="PF20171">
    <property type="entry name" value="OpcA_G6PD_C"/>
    <property type="match status" value="1"/>
</dbReference>
<organism evidence="4 5">
    <name type="scientific">Prauserella alba</name>
    <dbReference type="NCBI Taxonomy" id="176898"/>
    <lineage>
        <taxon>Bacteria</taxon>
        <taxon>Bacillati</taxon>
        <taxon>Actinomycetota</taxon>
        <taxon>Actinomycetes</taxon>
        <taxon>Pseudonocardiales</taxon>
        <taxon>Pseudonocardiaceae</taxon>
        <taxon>Prauserella</taxon>
    </lineage>
</organism>
<accession>A0ABN1V2T5</accession>
<dbReference type="PANTHER" id="PTHR38658">
    <property type="entry name" value="OXPP CYCLE PROTEIN OPCA-RELATED"/>
    <property type="match status" value="1"/>
</dbReference>